<dbReference type="InterPro" id="IPR000182">
    <property type="entry name" value="GNAT_dom"/>
</dbReference>
<dbReference type="CDD" id="cd04301">
    <property type="entry name" value="NAT_SF"/>
    <property type="match status" value="1"/>
</dbReference>
<dbReference type="AlphaFoldDB" id="A0A9D2PR38"/>
<protein>
    <submittedName>
        <fullName evidence="2">GNAT family N-acetyltransferase</fullName>
    </submittedName>
</protein>
<feature type="domain" description="N-acetyltransferase" evidence="1">
    <location>
        <begin position="3"/>
        <end position="160"/>
    </location>
</feature>
<proteinExistence type="predicted"/>
<organism evidence="2 3">
    <name type="scientific">Candidatus Blautia merdavium</name>
    <dbReference type="NCBI Taxonomy" id="2838494"/>
    <lineage>
        <taxon>Bacteria</taxon>
        <taxon>Bacillati</taxon>
        <taxon>Bacillota</taxon>
        <taxon>Clostridia</taxon>
        <taxon>Lachnospirales</taxon>
        <taxon>Lachnospiraceae</taxon>
        <taxon>Blautia</taxon>
    </lineage>
</organism>
<accession>A0A9D2PR38</accession>
<dbReference type="PROSITE" id="PS51186">
    <property type="entry name" value="GNAT"/>
    <property type="match status" value="1"/>
</dbReference>
<name>A0A9D2PR38_9FIRM</name>
<dbReference type="EMBL" id="DWVZ01000149">
    <property type="protein sequence ID" value="HJC64131.1"/>
    <property type="molecule type" value="Genomic_DNA"/>
</dbReference>
<reference evidence="2" key="2">
    <citation type="submission" date="2021-04" db="EMBL/GenBank/DDBJ databases">
        <authorList>
            <person name="Gilroy R."/>
        </authorList>
    </citation>
    <scope>NUCLEOTIDE SEQUENCE</scope>
    <source>
        <strain evidence="2">ChiBcec2-3848</strain>
    </source>
</reference>
<dbReference type="Proteomes" id="UP000823886">
    <property type="component" value="Unassembled WGS sequence"/>
</dbReference>
<comment type="caution">
    <text evidence="2">The sequence shown here is derived from an EMBL/GenBank/DDBJ whole genome shotgun (WGS) entry which is preliminary data.</text>
</comment>
<dbReference type="Gene3D" id="3.40.630.30">
    <property type="match status" value="1"/>
</dbReference>
<evidence type="ECO:0000313" key="2">
    <source>
        <dbReference type="EMBL" id="HJC64131.1"/>
    </source>
</evidence>
<dbReference type="Pfam" id="PF00583">
    <property type="entry name" value="Acetyltransf_1"/>
    <property type="match status" value="1"/>
</dbReference>
<dbReference type="SUPFAM" id="SSF55729">
    <property type="entry name" value="Acyl-CoA N-acyltransferases (Nat)"/>
    <property type="match status" value="1"/>
</dbReference>
<reference evidence="2" key="1">
    <citation type="journal article" date="2021" name="PeerJ">
        <title>Extensive microbial diversity within the chicken gut microbiome revealed by metagenomics and culture.</title>
        <authorList>
            <person name="Gilroy R."/>
            <person name="Ravi A."/>
            <person name="Getino M."/>
            <person name="Pursley I."/>
            <person name="Horton D.L."/>
            <person name="Alikhan N.F."/>
            <person name="Baker D."/>
            <person name="Gharbi K."/>
            <person name="Hall N."/>
            <person name="Watson M."/>
            <person name="Adriaenssens E.M."/>
            <person name="Foster-Nyarko E."/>
            <person name="Jarju S."/>
            <person name="Secka A."/>
            <person name="Antonio M."/>
            <person name="Oren A."/>
            <person name="Chaudhuri R.R."/>
            <person name="La Ragione R."/>
            <person name="Hildebrand F."/>
            <person name="Pallen M.J."/>
        </authorList>
    </citation>
    <scope>NUCLEOTIDE SEQUENCE</scope>
    <source>
        <strain evidence="2">ChiBcec2-3848</strain>
    </source>
</reference>
<gene>
    <name evidence="2" type="ORF">H9753_11020</name>
</gene>
<evidence type="ECO:0000313" key="3">
    <source>
        <dbReference type="Proteomes" id="UP000823886"/>
    </source>
</evidence>
<evidence type="ECO:0000259" key="1">
    <source>
        <dbReference type="PROSITE" id="PS51186"/>
    </source>
</evidence>
<dbReference type="GO" id="GO:0016747">
    <property type="term" value="F:acyltransferase activity, transferring groups other than amino-acyl groups"/>
    <property type="evidence" value="ECO:0007669"/>
    <property type="project" value="InterPro"/>
</dbReference>
<sequence>MELELIKLKESHISELTKIMERAFDEDTRIHLGEEKGGPDGYDTGEFLRKWGMHKDASSYCISLDGQLIGAVILWIKEDNNNFLGNIFLDPLYENQGFGKKVWNMIEEKYPDAKTWNTETPVFSSRNHNFYVNKCGFHIIKIENPKNRLEGQYIMQKIMK</sequence>
<dbReference type="InterPro" id="IPR016181">
    <property type="entry name" value="Acyl_CoA_acyltransferase"/>
</dbReference>